<comment type="caution">
    <text evidence="2">The sequence shown here is derived from an EMBL/GenBank/DDBJ whole genome shotgun (WGS) entry which is preliminary data.</text>
</comment>
<proteinExistence type="predicted"/>
<feature type="region of interest" description="Disordered" evidence="1">
    <location>
        <begin position="1"/>
        <end position="21"/>
    </location>
</feature>
<evidence type="ECO:0000256" key="1">
    <source>
        <dbReference type="SAM" id="MobiDB-lite"/>
    </source>
</evidence>
<protein>
    <submittedName>
        <fullName evidence="2">Uncharacterized protein</fullName>
    </submittedName>
</protein>
<dbReference type="AlphaFoldDB" id="A0A1E5GAC1"/>
<dbReference type="STRING" id="903984.BCR21_14440"/>
<reference evidence="3" key="1">
    <citation type="submission" date="2016-09" db="EMBL/GenBank/DDBJ databases">
        <authorList>
            <person name="Gulvik C.A."/>
        </authorList>
    </citation>
    <scope>NUCLEOTIDE SEQUENCE [LARGE SCALE GENOMIC DNA]</scope>
    <source>
        <strain evidence="3">DSM 23328</strain>
    </source>
</reference>
<dbReference type="RefSeq" id="WP_069647223.1">
    <property type="nucleotide sequence ID" value="NZ_MIJZ01000016.1"/>
</dbReference>
<name>A0A1E5GAC1_9ENTE</name>
<dbReference type="EMBL" id="MIJZ01000016">
    <property type="protein sequence ID" value="OEG09545.1"/>
    <property type="molecule type" value="Genomic_DNA"/>
</dbReference>
<sequence length="87" mass="9521">MNTGEVLLTSDTSTSTVNNSEGSYTSAITVDFNGTKTSTNRAVTVFGADLRAPFYLTIEKNKKFALGTNYATVFSKYQTTYLLSQRV</sequence>
<accession>A0A1E5GAC1</accession>
<dbReference type="Proteomes" id="UP000094068">
    <property type="component" value="Unassembled WGS sequence"/>
</dbReference>
<gene>
    <name evidence="2" type="ORF">BCR21_14440</name>
</gene>
<keyword evidence="3" id="KW-1185">Reference proteome</keyword>
<evidence type="ECO:0000313" key="2">
    <source>
        <dbReference type="EMBL" id="OEG09545.1"/>
    </source>
</evidence>
<feature type="compositionally biased region" description="Low complexity" evidence="1">
    <location>
        <begin position="1"/>
        <end position="20"/>
    </location>
</feature>
<organism evidence="2 3">
    <name type="scientific">Enterococcus ureasiticus</name>
    <dbReference type="NCBI Taxonomy" id="903984"/>
    <lineage>
        <taxon>Bacteria</taxon>
        <taxon>Bacillati</taxon>
        <taxon>Bacillota</taxon>
        <taxon>Bacilli</taxon>
        <taxon>Lactobacillales</taxon>
        <taxon>Enterococcaceae</taxon>
        <taxon>Enterococcus</taxon>
    </lineage>
</organism>
<evidence type="ECO:0000313" key="3">
    <source>
        <dbReference type="Proteomes" id="UP000094068"/>
    </source>
</evidence>